<sequence length="300" mass="32854">MLDPALRYFMEVVDCGSIRLAADRLQIAPSAISRQIQVLEHRFGAALLVRSRTGIEATEQGKLVANYVQSAKRDLDRLKSAIDDLSSLRRGRVVLATVEATQGRILPECISAFRAKFPGVDLEVRILGTHQVSETLLKEEADIGIALDPPLRNELLLRMRWPQPLQAVMKPSHGLAQQAGGLRLEHVLASAHILPDRSFGIRSVIERAAAKAGVVARPFLEANSLDVLKTMVMSTDALTVLPPEALFRELAGGCLVARKIDDPLLVKTTIDVMTLRTRPLSKAAETLLGFVRQSIADHKS</sequence>
<dbReference type="InterPro" id="IPR036388">
    <property type="entry name" value="WH-like_DNA-bd_sf"/>
</dbReference>
<evidence type="ECO:0000256" key="5">
    <source>
        <dbReference type="ARBA" id="ARBA00023163"/>
    </source>
</evidence>
<organism evidence="7 8">
    <name type="scientific">Bradyrhizobium elkanii</name>
    <dbReference type="NCBI Taxonomy" id="29448"/>
    <lineage>
        <taxon>Bacteria</taxon>
        <taxon>Pseudomonadati</taxon>
        <taxon>Pseudomonadota</taxon>
        <taxon>Alphaproteobacteria</taxon>
        <taxon>Hyphomicrobiales</taxon>
        <taxon>Nitrobacteraceae</taxon>
        <taxon>Bradyrhizobium</taxon>
    </lineage>
</organism>
<protein>
    <submittedName>
        <fullName evidence="7">LysR family transcriptional regulator</fullName>
    </submittedName>
</protein>
<dbReference type="PANTHER" id="PTHR30419:SF8">
    <property type="entry name" value="NITROGEN ASSIMILATION TRANSCRIPTIONAL ACTIVATOR-RELATED"/>
    <property type="match status" value="1"/>
</dbReference>
<evidence type="ECO:0000313" key="8">
    <source>
        <dbReference type="Proteomes" id="UP000305095"/>
    </source>
</evidence>
<dbReference type="SUPFAM" id="SSF53850">
    <property type="entry name" value="Periplasmic binding protein-like II"/>
    <property type="match status" value="1"/>
</dbReference>
<dbReference type="Gene3D" id="1.10.10.10">
    <property type="entry name" value="Winged helix-like DNA-binding domain superfamily/Winged helix DNA-binding domain"/>
    <property type="match status" value="1"/>
</dbReference>
<dbReference type="Proteomes" id="UP000305095">
    <property type="component" value="Unassembled WGS sequence"/>
</dbReference>
<feature type="domain" description="HTH lysR-type" evidence="6">
    <location>
        <begin position="1"/>
        <end position="58"/>
    </location>
</feature>
<dbReference type="Gene3D" id="3.40.190.290">
    <property type="match status" value="1"/>
</dbReference>
<dbReference type="EMBL" id="SZZP01000033">
    <property type="protein sequence ID" value="TKV73648.1"/>
    <property type="molecule type" value="Genomic_DNA"/>
</dbReference>
<dbReference type="FunFam" id="1.10.10.10:FF:000001">
    <property type="entry name" value="LysR family transcriptional regulator"/>
    <property type="match status" value="1"/>
</dbReference>
<dbReference type="RefSeq" id="WP_137483343.1">
    <property type="nucleotide sequence ID" value="NZ_SZZP01000033.1"/>
</dbReference>
<dbReference type="GO" id="GO:0003677">
    <property type="term" value="F:DNA binding"/>
    <property type="evidence" value="ECO:0007669"/>
    <property type="project" value="UniProtKB-KW"/>
</dbReference>
<dbReference type="PROSITE" id="PS50931">
    <property type="entry name" value="HTH_LYSR"/>
    <property type="match status" value="1"/>
</dbReference>
<keyword evidence="5" id="KW-0804">Transcription</keyword>
<comment type="function">
    <text evidence="1">NodD regulates the expression of the nodABCFE genes which encode other nodulation proteins. NodD is also a negative regulator of its own expression. Binds flavonoids as inducers.</text>
</comment>
<gene>
    <name evidence="7" type="ORF">FDV58_36110</name>
</gene>
<dbReference type="GO" id="GO:0005829">
    <property type="term" value="C:cytosol"/>
    <property type="evidence" value="ECO:0007669"/>
    <property type="project" value="TreeGrafter"/>
</dbReference>
<comment type="similarity">
    <text evidence="2">Belongs to the LysR transcriptional regulatory family.</text>
</comment>
<dbReference type="InterPro" id="IPR050950">
    <property type="entry name" value="HTH-type_LysR_regulators"/>
</dbReference>
<dbReference type="Pfam" id="PF00126">
    <property type="entry name" value="HTH_1"/>
    <property type="match status" value="1"/>
</dbReference>
<comment type="caution">
    <text evidence="7">The sequence shown here is derived from an EMBL/GenBank/DDBJ whole genome shotgun (WGS) entry which is preliminary data.</text>
</comment>
<evidence type="ECO:0000313" key="7">
    <source>
        <dbReference type="EMBL" id="TKV73648.1"/>
    </source>
</evidence>
<evidence type="ECO:0000259" key="6">
    <source>
        <dbReference type="PROSITE" id="PS50931"/>
    </source>
</evidence>
<evidence type="ECO:0000256" key="3">
    <source>
        <dbReference type="ARBA" id="ARBA00023015"/>
    </source>
</evidence>
<dbReference type="GO" id="GO:0003700">
    <property type="term" value="F:DNA-binding transcription factor activity"/>
    <property type="evidence" value="ECO:0007669"/>
    <property type="project" value="InterPro"/>
</dbReference>
<dbReference type="AlphaFoldDB" id="A0A4U6RJ06"/>
<dbReference type="SUPFAM" id="SSF46785">
    <property type="entry name" value="Winged helix' DNA-binding domain"/>
    <property type="match status" value="1"/>
</dbReference>
<proteinExistence type="inferred from homology"/>
<evidence type="ECO:0000256" key="4">
    <source>
        <dbReference type="ARBA" id="ARBA00023125"/>
    </source>
</evidence>
<evidence type="ECO:0000256" key="2">
    <source>
        <dbReference type="ARBA" id="ARBA00009437"/>
    </source>
</evidence>
<keyword evidence="4" id="KW-0238">DNA-binding</keyword>
<evidence type="ECO:0000256" key="1">
    <source>
        <dbReference type="ARBA" id="ARBA00003502"/>
    </source>
</evidence>
<dbReference type="InterPro" id="IPR005119">
    <property type="entry name" value="LysR_subst-bd"/>
</dbReference>
<reference evidence="7 8" key="1">
    <citation type="submission" date="2019-05" db="EMBL/GenBank/DDBJ databases">
        <title>Draft Genome of Bradyrhizobium elkanii strain SEMIA 938, Used in Commercial Inoculants for Lupinus spp. in Brazil.</title>
        <authorList>
            <person name="Hungria M."/>
            <person name="Delamuta J.R.M."/>
            <person name="Ribeiro R.A."/>
            <person name="Nogueira M.A."/>
        </authorList>
    </citation>
    <scope>NUCLEOTIDE SEQUENCE [LARGE SCALE GENOMIC DNA]</scope>
    <source>
        <strain evidence="7 8">Semia 938</strain>
    </source>
</reference>
<keyword evidence="3" id="KW-0805">Transcription regulation</keyword>
<accession>A0A4U6RJ06</accession>
<dbReference type="Pfam" id="PF03466">
    <property type="entry name" value="LysR_substrate"/>
    <property type="match status" value="1"/>
</dbReference>
<dbReference type="PANTHER" id="PTHR30419">
    <property type="entry name" value="HTH-TYPE TRANSCRIPTIONAL REGULATOR YBHD"/>
    <property type="match status" value="1"/>
</dbReference>
<dbReference type="InterPro" id="IPR036390">
    <property type="entry name" value="WH_DNA-bd_sf"/>
</dbReference>
<name>A0A4U6RJ06_BRAEL</name>
<dbReference type="InterPro" id="IPR000847">
    <property type="entry name" value="LysR_HTH_N"/>
</dbReference>